<name>H3NMJ5_9FIRM</name>
<evidence type="ECO:0000256" key="13">
    <source>
        <dbReference type="ARBA" id="ARBA00022842"/>
    </source>
</evidence>
<gene>
    <name evidence="18" type="ORF">HMPREF9709_00556</name>
</gene>
<evidence type="ECO:0000256" key="14">
    <source>
        <dbReference type="ARBA" id="ARBA00048811"/>
    </source>
</evidence>
<evidence type="ECO:0000256" key="5">
    <source>
        <dbReference type="ARBA" id="ARBA00004676"/>
    </source>
</evidence>
<reference evidence="18 19" key="1">
    <citation type="submission" date="2012-01" db="EMBL/GenBank/DDBJ databases">
        <title>The Genome Sequence of Helcococcus kunzii ATCC 51366.</title>
        <authorList>
            <consortium name="The Broad Institute Genome Sequencing Platform"/>
            <person name="Earl A."/>
            <person name="Ward D."/>
            <person name="Feldgarden M."/>
            <person name="Gevers D."/>
            <person name="Huys G."/>
            <person name="Young S.K."/>
            <person name="Zeng Q."/>
            <person name="Gargeya S."/>
            <person name="Fitzgerald M."/>
            <person name="Haas B."/>
            <person name="Abouelleil A."/>
            <person name="Alvarado L."/>
            <person name="Arachchi H.M."/>
            <person name="Berlin A."/>
            <person name="Chapman S.B."/>
            <person name="Gearin G."/>
            <person name="Goldberg J."/>
            <person name="Griggs A."/>
            <person name="Gujja S."/>
            <person name="Hansen M."/>
            <person name="Heiman D."/>
            <person name="Howarth C."/>
            <person name="Larimer J."/>
            <person name="Lui A."/>
            <person name="MacDonald P.J.P."/>
            <person name="McCowen C."/>
            <person name="Montmayeur A."/>
            <person name="Murphy C."/>
            <person name="Neiman D."/>
            <person name="Pearson M."/>
            <person name="Priest M."/>
            <person name="Roberts A."/>
            <person name="Saif S."/>
            <person name="Shea T."/>
            <person name="Sisk P."/>
            <person name="Stolte C."/>
            <person name="Sykes S."/>
            <person name="Wortman J."/>
            <person name="Nusbaum C."/>
            <person name="Birren B."/>
        </authorList>
    </citation>
    <scope>NUCLEOTIDE SEQUENCE [LARGE SCALE GENOMIC DNA]</scope>
    <source>
        <strain evidence="18 19">ATCC 51366</strain>
    </source>
</reference>
<dbReference type="EMBL" id="AGEI01000015">
    <property type="protein sequence ID" value="EHR35029.1"/>
    <property type="molecule type" value="Genomic_DNA"/>
</dbReference>
<keyword evidence="13 16" id="KW-0460">Magnesium</keyword>
<evidence type="ECO:0000256" key="9">
    <source>
        <dbReference type="ARBA" id="ARBA00022679"/>
    </source>
</evidence>
<keyword evidence="11 16" id="KW-0660">Purine salvage</keyword>
<dbReference type="InterPro" id="IPR029057">
    <property type="entry name" value="PRTase-like"/>
</dbReference>
<comment type="catalytic activity">
    <reaction evidence="14">
        <text>GMP + diphosphate = guanine + 5-phospho-alpha-D-ribose 1-diphosphate</text>
        <dbReference type="Rhea" id="RHEA:25424"/>
        <dbReference type="ChEBI" id="CHEBI:16235"/>
        <dbReference type="ChEBI" id="CHEBI:33019"/>
        <dbReference type="ChEBI" id="CHEBI:58017"/>
        <dbReference type="ChEBI" id="CHEBI:58115"/>
        <dbReference type="EC" id="2.4.2.8"/>
    </reaction>
    <physiologicalReaction direction="right-to-left" evidence="14">
        <dbReference type="Rhea" id="RHEA:25426"/>
    </physiologicalReaction>
</comment>
<dbReference type="GO" id="GO:0046100">
    <property type="term" value="P:hypoxanthine metabolic process"/>
    <property type="evidence" value="ECO:0007669"/>
    <property type="project" value="TreeGrafter"/>
</dbReference>
<protein>
    <recommendedName>
        <fullName evidence="16">Hypoxanthine phosphoribosyltransferase</fullName>
        <ecNumber evidence="16">2.4.2.8</ecNumber>
    </recommendedName>
</protein>
<keyword evidence="19" id="KW-1185">Reference proteome</keyword>
<sequence length="178" mass="20275">MDRKKVVLFEAEKIKEVVKRMGEEITAAYGNEPIVAISLLRGSFVFAADLVREIKVPTVIDFMTTTSYGDNFETSGRVDIVHDVRYNLEDKNVLIIDDICDSGITLNAIVNHVKTFNPKSVKTAVFLDKPERRRVDIYPDFVGEPIDDLFVVGYGLNYGDYYRNCPYIFAFVENDSKE</sequence>
<evidence type="ECO:0000256" key="6">
    <source>
        <dbReference type="ARBA" id="ARBA00008391"/>
    </source>
</evidence>
<comment type="caution">
    <text evidence="18">The sequence shown here is derived from an EMBL/GenBank/DDBJ whole genome shotgun (WGS) entry which is preliminary data.</text>
</comment>
<dbReference type="EC" id="2.4.2.8" evidence="16"/>
<accession>H3NMJ5</accession>
<dbReference type="GO" id="GO:0005829">
    <property type="term" value="C:cytosol"/>
    <property type="evidence" value="ECO:0007669"/>
    <property type="project" value="TreeGrafter"/>
</dbReference>
<keyword evidence="7 16" id="KW-0963">Cytoplasm</keyword>
<dbReference type="Gene3D" id="3.40.50.2020">
    <property type="match status" value="1"/>
</dbReference>
<evidence type="ECO:0000256" key="3">
    <source>
        <dbReference type="ARBA" id="ARBA00004496"/>
    </source>
</evidence>
<dbReference type="InterPro" id="IPR050408">
    <property type="entry name" value="HGPRT"/>
</dbReference>
<dbReference type="RefSeq" id="WP_005397763.1">
    <property type="nucleotide sequence ID" value="NZ_JH601088.1"/>
</dbReference>
<dbReference type="FunFam" id="3.40.50.2020:FF:000006">
    <property type="entry name" value="Hypoxanthine phosphoribosyltransferase"/>
    <property type="match status" value="1"/>
</dbReference>
<evidence type="ECO:0000256" key="16">
    <source>
        <dbReference type="RuleBase" id="RU364099"/>
    </source>
</evidence>
<dbReference type="GO" id="GO:0006166">
    <property type="term" value="P:purine ribonucleoside salvage"/>
    <property type="evidence" value="ECO:0007669"/>
    <property type="project" value="UniProtKB-KW"/>
</dbReference>
<dbReference type="InterPro" id="IPR000836">
    <property type="entry name" value="PRTase_dom"/>
</dbReference>
<dbReference type="PANTHER" id="PTHR43340">
    <property type="entry name" value="HYPOXANTHINE-GUANINE PHOSPHORIBOSYLTRANSFERASE"/>
    <property type="match status" value="1"/>
</dbReference>
<dbReference type="UniPathway" id="UPA00591">
    <property type="reaction ID" value="UER00648"/>
</dbReference>
<evidence type="ECO:0000256" key="11">
    <source>
        <dbReference type="ARBA" id="ARBA00022726"/>
    </source>
</evidence>
<keyword evidence="12 16" id="KW-0547">Nucleotide-binding</keyword>
<dbReference type="SUPFAM" id="SSF53271">
    <property type="entry name" value="PRTase-like"/>
    <property type="match status" value="1"/>
</dbReference>
<evidence type="ECO:0000313" key="18">
    <source>
        <dbReference type="EMBL" id="EHR35029.1"/>
    </source>
</evidence>
<evidence type="ECO:0000259" key="17">
    <source>
        <dbReference type="Pfam" id="PF00156"/>
    </source>
</evidence>
<evidence type="ECO:0000256" key="7">
    <source>
        <dbReference type="ARBA" id="ARBA00022490"/>
    </source>
</evidence>
<evidence type="ECO:0000256" key="10">
    <source>
        <dbReference type="ARBA" id="ARBA00022723"/>
    </source>
</evidence>
<dbReference type="OrthoDB" id="9802824at2"/>
<feature type="domain" description="Phosphoribosyltransferase" evidence="17">
    <location>
        <begin position="11"/>
        <end position="158"/>
    </location>
</feature>
<comment type="pathway">
    <text evidence="5">Purine metabolism; GMP biosynthesis via salvage pathway; GMP from guanine: step 1/1.</text>
</comment>
<evidence type="ECO:0000313" key="19">
    <source>
        <dbReference type="Proteomes" id="UP000004191"/>
    </source>
</evidence>
<dbReference type="STRING" id="883114.HMPREF9709_00556"/>
<dbReference type="Pfam" id="PF00156">
    <property type="entry name" value="Pribosyltran"/>
    <property type="match status" value="1"/>
</dbReference>
<dbReference type="HOGENOM" id="CLU_073615_0_0_9"/>
<dbReference type="GO" id="GO:0032264">
    <property type="term" value="P:IMP salvage"/>
    <property type="evidence" value="ECO:0007669"/>
    <property type="project" value="UniProtKB-UniPathway"/>
</dbReference>
<dbReference type="CDD" id="cd06223">
    <property type="entry name" value="PRTases_typeI"/>
    <property type="match status" value="1"/>
</dbReference>
<dbReference type="AlphaFoldDB" id="H3NMJ5"/>
<dbReference type="GO" id="GO:0006178">
    <property type="term" value="P:guanine salvage"/>
    <property type="evidence" value="ECO:0007669"/>
    <property type="project" value="TreeGrafter"/>
</dbReference>
<keyword evidence="8 16" id="KW-0328">Glycosyltransferase</keyword>
<dbReference type="GO" id="GO:0052657">
    <property type="term" value="F:guanine phosphoribosyltransferase activity"/>
    <property type="evidence" value="ECO:0007669"/>
    <property type="project" value="RHEA"/>
</dbReference>
<comment type="function">
    <text evidence="2">Purine salvage pathway enzyme that catalyzes the transfer of the ribosyl-5-phosphate group from 5-phospho-alpha-D-ribose 1-diphosphate (PRPP) to the N9 position of the 6-oxopurines hypoxanthine and guanine to form the corresponding ribonucleotides IMP (inosine 5'-monophosphate) and GMP (guanosine 5'-monophosphate), with the release of PPi.</text>
</comment>
<evidence type="ECO:0000256" key="12">
    <source>
        <dbReference type="ARBA" id="ARBA00022741"/>
    </source>
</evidence>
<comment type="pathway">
    <text evidence="4 16">Purine metabolism; IMP biosynthesis via salvage pathway; IMP from hypoxanthine: step 1/1.</text>
</comment>
<evidence type="ECO:0000256" key="8">
    <source>
        <dbReference type="ARBA" id="ARBA00022676"/>
    </source>
</evidence>
<dbReference type="GO" id="GO:0000287">
    <property type="term" value="F:magnesium ion binding"/>
    <property type="evidence" value="ECO:0007669"/>
    <property type="project" value="TreeGrafter"/>
</dbReference>
<dbReference type="InterPro" id="IPR005904">
    <property type="entry name" value="Hxn_phspho_trans"/>
</dbReference>
<evidence type="ECO:0000256" key="4">
    <source>
        <dbReference type="ARBA" id="ARBA00004669"/>
    </source>
</evidence>
<dbReference type="PANTHER" id="PTHR43340:SF1">
    <property type="entry name" value="HYPOXANTHINE PHOSPHORIBOSYLTRANSFERASE"/>
    <property type="match status" value="1"/>
</dbReference>
<proteinExistence type="inferred from homology"/>
<dbReference type="GO" id="GO:0004422">
    <property type="term" value="F:hypoxanthine phosphoribosyltransferase activity"/>
    <property type="evidence" value="ECO:0007669"/>
    <property type="project" value="InterPro"/>
</dbReference>
<comment type="similarity">
    <text evidence="6 16">Belongs to the purine/pyrimidine phosphoribosyltransferase family.</text>
</comment>
<dbReference type="GO" id="GO:0032263">
    <property type="term" value="P:GMP salvage"/>
    <property type="evidence" value="ECO:0007669"/>
    <property type="project" value="TreeGrafter"/>
</dbReference>
<dbReference type="GeneID" id="96998565"/>
<comment type="catalytic activity">
    <reaction evidence="15">
        <text>IMP + diphosphate = hypoxanthine + 5-phospho-alpha-D-ribose 1-diphosphate</text>
        <dbReference type="Rhea" id="RHEA:17973"/>
        <dbReference type="ChEBI" id="CHEBI:17368"/>
        <dbReference type="ChEBI" id="CHEBI:33019"/>
        <dbReference type="ChEBI" id="CHEBI:58017"/>
        <dbReference type="ChEBI" id="CHEBI:58053"/>
        <dbReference type="EC" id="2.4.2.8"/>
    </reaction>
    <physiologicalReaction direction="right-to-left" evidence="15">
        <dbReference type="Rhea" id="RHEA:17975"/>
    </physiologicalReaction>
</comment>
<comment type="subcellular location">
    <subcellularLocation>
        <location evidence="3 16">Cytoplasm</location>
    </subcellularLocation>
</comment>
<evidence type="ECO:0000256" key="15">
    <source>
        <dbReference type="ARBA" id="ARBA00049402"/>
    </source>
</evidence>
<comment type="cofactor">
    <cofactor evidence="1 16">
        <name>Mg(2+)</name>
        <dbReference type="ChEBI" id="CHEBI:18420"/>
    </cofactor>
</comment>
<dbReference type="NCBIfam" id="TIGR01203">
    <property type="entry name" value="HGPRTase"/>
    <property type="match status" value="1"/>
</dbReference>
<dbReference type="Proteomes" id="UP000004191">
    <property type="component" value="Unassembled WGS sequence"/>
</dbReference>
<keyword evidence="9 16" id="KW-0808">Transferase</keyword>
<dbReference type="GO" id="GO:0000166">
    <property type="term" value="F:nucleotide binding"/>
    <property type="evidence" value="ECO:0007669"/>
    <property type="project" value="UniProtKB-KW"/>
</dbReference>
<dbReference type="PATRIC" id="fig|883114.3.peg.551"/>
<evidence type="ECO:0000256" key="2">
    <source>
        <dbReference type="ARBA" id="ARBA00002049"/>
    </source>
</evidence>
<evidence type="ECO:0000256" key="1">
    <source>
        <dbReference type="ARBA" id="ARBA00001946"/>
    </source>
</evidence>
<keyword evidence="10 16" id="KW-0479">Metal-binding</keyword>
<organism evidence="18 19">
    <name type="scientific">Helcococcus kunzii ATCC 51366</name>
    <dbReference type="NCBI Taxonomy" id="883114"/>
    <lineage>
        <taxon>Bacteria</taxon>
        <taxon>Bacillati</taxon>
        <taxon>Bacillota</taxon>
        <taxon>Tissierellia</taxon>
        <taxon>Tissierellales</taxon>
        <taxon>Peptoniphilaceae</taxon>
        <taxon>Helcococcus</taxon>
    </lineage>
</organism>
<dbReference type="eggNOG" id="COG0634">
    <property type="taxonomic scope" value="Bacteria"/>
</dbReference>